<gene>
    <name evidence="3" type="primary">F25B5.5</name>
    <name evidence="3" type="ORF">g.33269</name>
</gene>
<proteinExistence type="predicted"/>
<feature type="domain" description="Radical SAM core" evidence="2">
    <location>
        <begin position="36"/>
        <end position="224"/>
    </location>
</feature>
<dbReference type="PANTHER" id="PTHR43020:SF2">
    <property type="entry name" value="MITOCHONDRIAL TRNA METHYLTHIOTRANSFERASE CDK5RAP1"/>
    <property type="match status" value="1"/>
</dbReference>
<evidence type="ECO:0000313" key="3">
    <source>
        <dbReference type="EMBL" id="JAQ16337.1"/>
    </source>
</evidence>
<dbReference type="Gene3D" id="3.30.750.210">
    <property type="match status" value="1"/>
</dbReference>
<dbReference type="InterPro" id="IPR020612">
    <property type="entry name" value="Methylthiotransferase_CS"/>
</dbReference>
<dbReference type="InterPro" id="IPR007197">
    <property type="entry name" value="rSAM"/>
</dbReference>
<dbReference type="PROSITE" id="PS01278">
    <property type="entry name" value="MTTASE_RADICAL"/>
    <property type="match status" value="1"/>
</dbReference>
<accession>A0A146MC06</accession>
<comment type="cofactor">
    <cofactor evidence="1">
        <name>[4Fe-4S] cluster</name>
        <dbReference type="ChEBI" id="CHEBI:49883"/>
    </cofactor>
</comment>
<organism evidence="3">
    <name type="scientific">Lygus hesperus</name>
    <name type="common">Western plant bug</name>
    <dbReference type="NCBI Taxonomy" id="30085"/>
    <lineage>
        <taxon>Eukaryota</taxon>
        <taxon>Metazoa</taxon>
        <taxon>Ecdysozoa</taxon>
        <taxon>Arthropoda</taxon>
        <taxon>Hexapoda</taxon>
        <taxon>Insecta</taxon>
        <taxon>Pterygota</taxon>
        <taxon>Neoptera</taxon>
        <taxon>Paraneoptera</taxon>
        <taxon>Hemiptera</taxon>
        <taxon>Heteroptera</taxon>
        <taxon>Panheteroptera</taxon>
        <taxon>Cimicomorpha</taxon>
        <taxon>Miridae</taxon>
        <taxon>Mirini</taxon>
        <taxon>Lygus</taxon>
    </lineage>
</organism>
<dbReference type="EMBL" id="GDHC01002292">
    <property type="protein sequence ID" value="JAQ16337.1"/>
    <property type="molecule type" value="Transcribed_RNA"/>
</dbReference>
<dbReference type="PROSITE" id="PS51918">
    <property type="entry name" value="RADICAL_SAM"/>
    <property type="match status" value="1"/>
</dbReference>
<evidence type="ECO:0000256" key="1">
    <source>
        <dbReference type="ARBA" id="ARBA00001966"/>
    </source>
</evidence>
<dbReference type="PANTHER" id="PTHR43020">
    <property type="entry name" value="CDK5 REGULATORY SUBUNIT-ASSOCIATED PROTEIN 1"/>
    <property type="match status" value="1"/>
</dbReference>
<sequence length="224" mass="24886">LTHTHTHSAISEAVTGTSTAHVQLSLEETYEDILPTQNGVVGFVSITRGCDNMCSFCVVPYVRGRERSRPLYSIVHEIAHLQDCGFREVVLLGQNVNSYNDTCIFRSEHHSHVRRSMSACVQTLSHLYAHLPTQYRAIVDRVRGAARDVVTEKLGGSAIPVGKRIPLQPHKDGAAGREFQNIARKCIVGVDFTSLLDIVSQLFSNMRIRFTSPHPKDVSVPLLQ</sequence>
<dbReference type="GO" id="GO:0005829">
    <property type="term" value="C:cytosol"/>
    <property type="evidence" value="ECO:0007669"/>
    <property type="project" value="TreeGrafter"/>
</dbReference>
<dbReference type="GO" id="GO:0035597">
    <property type="term" value="F:tRNA-2-methylthio-N(6)-dimethylallyladenosine(37) synthase activity"/>
    <property type="evidence" value="ECO:0007669"/>
    <property type="project" value="TreeGrafter"/>
</dbReference>
<reference evidence="3" key="1">
    <citation type="journal article" date="2016" name="Gigascience">
        <title>De novo construction of an expanded transcriptome assembly for the western tarnished plant bug, Lygus hesperus.</title>
        <authorList>
            <person name="Tassone E.E."/>
            <person name="Geib S.M."/>
            <person name="Hall B."/>
            <person name="Fabrick J.A."/>
            <person name="Brent C.S."/>
            <person name="Hull J.J."/>
        </authorList>
    </citation>
    <scope>NUCLEOTIDE SEQUENCE</scope>
</reference>
<feature type="non-terminal residue" evidence="3">
    <location>
        <position position="1"/>
    </location>
</feature>
<protein>
    <submittedName>
        <fullName evidence="3">CDK5RAP1-like protein</fullName>
    </submittedName>
</protein>
<dbReference type="SUPFAM" id="SSF102114">
    <property type="entry name" value="Radical SAM enzymes"/>
    <property type="match status" value="1"/>
</dbReference>
<dbReference type="InterPro" id="IPR058240">
    <property type="entry name" value="rSAM_sf"/>
</dbReference>
<dbReference type="AlphaFoldDB" id="A0A146MC06"/>
<name>A0A146MC06_LYGHE</name>
<dbReference type="SFLD" id="SFLDS00029">
    <property type="entry name" value="Radical_SAM"/>
    <property type="match status" value="1"/>
</dbReference>
<evidence type="ECO:0000259" key="2">
    <source>
        <dbReference type="PROSITE" id="PS51918"/>
    </source>
</evidence>
<dbReference type="GO" id="GO:0051539">
    <property type="term" value="F:4 iron, 4 sulfur cluster binding"/>
    <property type="evidence" value="ECO:0007669"/>
    <property type="project" value="InterPro"/>
</dbReference>
<dbReference type="Pfam" id="PF04055">
    <property type="entry name" value="Radical_SAM"/>
    <property type="match status" value="1"/>
</dbReference>